<keyword evidence="2" id="KW-1185">Reference proteome</keyword>
<dbReference type="AlphaFoldDB" id="A0AAV5L0D7"/>
<evidence type="ECO:0000313" key="1">
    <source>
        <dbReference type="EMBL" id="GKV30575.1"/>
    </source>
</evidence>
<reference evidence="1 2" key="1">
    <citation type="journal article" date="2021" name="Commun. Biol.">
        <title>The genome of Shorea leprosula (Dipterocarpaceae) highlights the ecological relevance of drought in aseasonal tropical rainforests.</title>
        <authorList>
            <person name="Ng K.K.S."/>
            <person name="Kobayashi M.J."/>
            <person name="Fawcett J.A."/>
            <person name="Hatakeyama M."/>
            <person name="Paape T."/>
            <person name="Ng C.H."/>
            <person name="Ang C.C."/>
            <person name="Tnah L.H."/>
            <person name="Lee C.T."/>
            <person name="Nishiyama T."/>
            <person name="Sese J."/>
            <person name="O'Brien M.J."/>
            <person name="Copetti D."/>
            <person name="Mohd Noor M.I."/>
            <person name="Ong R.C."/>
            <person name="Putra M."/>
            <person name="Sireger I.Z."/>
            <person name="Indrioko S."/>
            <person name="Kosugi Y."/>
            <person name="Izuno A."/>
            <person name="Isagi Y."/>
            <person name="Lee S.L."/>
            <person name="Shimizu K.K."/>
        </authorList>
    </citation>
    <scope>NUCLEOTIDE SEQUENCE [LARGE SCALE GENOMIC DNA]</scope>
    <source>
        <strain evidence="1">214</strain>
    </source>
</reference>
<sequence>MKILVQVMGKAISDVKLLDEVSKVTTDEAIELSRRVVLEEGLQVICKYISI</sequence>
<dbReference type="Proteomes" id="UP001054252">
    <property type="component" value="Unassembled WGS sequence"/>
</dbReference>
<dbReference type="EMBL" id="BPVZ01000087">
    <property type="protein sequence ID" value="GKV30575.1"/>
    <property type="molecule type" value="Genomic_DNA"/>
</dbReference>
<comment type="caution">
    <text evidence="1">The sequence shown here is derived from an EMBL/GenBank/DDBJ whole genome shotgun (WGS) entry which is preliminary data.</text>
</comment>
<accession>A0AAV5L0D7</accession>
<protein>
    <submittedName>
        <fullName evidence="1">Uncharacterized protein</fullName>
    </submittedName>
</protein>
<evidence type="ECO:0000313" key="2">
    <source>
        <dbReference type="Proteomes" id="UP001054252"/>
    </source>
</evidence>
<gene>
    <name evidence="1" type="ORF">SLEP1_g39376</name>
</gene>
<organism evidence="1 2">
    <name type="scientific">Rubroshorea leprosula</name>
    <dbReference type="NCBI Taxonomy" id="152421"/>
    <lineage>
        <taxon>Eukaryota</taxon>
        <taxon>Viridiplantae</taxon>
        <taxon>Streptophyta</taxon>
        <taxon>Embryophyta</taxon>
        <taxon>Tracheophyta</taxon>
        <taxon>Spermatophyta</taxon>
        <taxon>Magnoliopsida</taxon>
        <taxon>eudicotyledons</taxon>
        <taxon>Gunneridae</taxon>
        <taxon>Pentapetalae</taxon>
        <taxon>rosids</taxon>
        <taxon>malvids</taxon>
        <taxon>Malvales</taxon>
        <taxon>Dipterocarpaceae</taxon>
        <taxon>Rubroshorea</taxon>
    </lineage>
</organism>
<proteinExistence type="predicted"/>
<name>A0AAV5L0D7_9ROSI</name>